<evidence type="ECO:0000313" key="3">
    <source>
        <dbReference type="Proteomes" id="UP001595698"/>
    </source>
</evidence>
<keyword evidence="3" id="KW-1185">Reference proteome</keyword>
<keyword evidence="1" id="KW-0732">Signal</keyword>
<reference evidence="3" key="1">
    <citation type="journal article" date="2019" name="Int. J. Syst. Evol. Microbiol.">
        <title>The Global Catalogue of Microorganisms (GCM) 10K type strain sequencing project: providing services to taxonomists for standard genome sequencing and annotation.</title>
        <authorList>
            <consortium name="The Broad Institute Genomics Platform"/>
            <consortium name="The Broad Institute Genome Sequencing Center for Infectious Disease"/>
            <person name="Wu L."/>
            <person name="Ma J."/>
        </authorList>
    </citation>
    <scope>NUCLEOTIDE SEQUENCE [LARGE SCALE GENOMIC DNA]</scope>
    <source>
        <strain evidence="3">TBRC 7912</strain>
    </source>
</reference>
<protein>
    <submittedName>
        <fullName evidence="2">Uncharacterized protein</fullName>
    </submittedName>
</protein>
<feature type="chain" id="PRO_5046673706" evidence="1">
    <location>
        <begin position="29"/>
        <end position="52"/>
    </location>
</feature>
<organism evidence="2 3">
    <name type="scientific">Streptosporangium jomthongense</name>
    <dbReference type="NCBI Taxonomy" id="1193683"/>
    <lineage>
        <taxon>Bacteria</taxon>
        <taxon>Bacillati</taxon>
        <taxon>Actinomycetota</taxon>
        <taxon>Actinomycetes</taxon>
        <taxon>Streptosporangiales</taxon>
        <taxon>Streptosporangiaceae</taxon>
        <taxon>Streptosporangium</taxon>
    </lineage>
</organism>
<gene>
    <name evidence="2" type="ORF">ACFOYY_09780</name>
</gene>
<evidence type="ECO:0000256" key="1">
    <source>
        <dbReference type="SAM" id="SignalP"/>
    </source>
</evidence>
<accession>A0ABV8EXR0</accession>
<feature type="signal peptide" evidence="1">
    <location>
        <begin position="1"/>
        <end position="28"/>
    </location>
</feature>
<sequence>MFDSLRTLPSRVVTLLAVSALAVLAAFAAGAVDTAAPGVSAAVVAQSGTGWQ</sequence>
<proteinExistence type="predicted"/>
<dbReference type="EMBL" id="JBHSBC010000008">
    <property type="protein sequence ID" value="MFC3980411.1"/>
    <property type="molecule type" value="Genomic_DNA"/>
</dbReference>
<dbReference type="RefSeq" id="WP_352012434.1">
    <property type="nucleotide sequence ID" value="NZ_JBHSBC010000008.1"/>
</dbReference>
<evidence type="ECO:0000313" key="2">
    <source>
        <dbReference type="EMBL" id="MFC3980411.1"/>
    </source>
</evidence>
<comment type="caution">
    <text evidence="2">The sequence shown here is derived from an EMBL/GenBank/DDBJ whole genome shotgun (WGS) entry which is preliminary data.</text>
</comment>
<name>A0ABV8EXR0_9ACTN</name>
<dbReference type="Proteomes" id="UP001595698">
    <property type="component" value="Unassembled WGS sequence"/>
</dbReference>